<gene>
    <name evidence="2" type="ORF">SAMN05444004_10551</name>
</gene>
<dbReference type="CDD" id="cd00081">
    <property type="entry name" value="Hint"/>
    <property type="match status" value="1"/>
</dbReference>
<dbReference type="PROSITE" id="PS50817">
    <property type="entry name" value="INTEIN_N_TER"/>
    <property type="match status" value="1"/>
</dbReference>
<dbReference type="Gene3D" id="2.170.16.10">
    <property type="entry name" value="Hedgehog/Intein (Hint) domain"/>
    <property type="match status" value="1"/>
</dbReference>
<dbReference type="InterPro" id="IPR036844">
    <property type="entry name" value="Hint_dom_sf"/>
</dbReference>
<dbReference type="SUPFAM" id="SSF51294">
    <property type="entry name" value="Hedgehog/intein (Hint) domain"/>
    <property type="match status" value="1"/>
</dbReference>
<evidence type="ECO:0000259" key="1">
    <source>
        <dbReference type="Pfam" id="PF13403"/>
    </source>
</evidence>
<protein>
    <submittedName>
        <fullName evidence="2">Hint domain-containing protein</fullName>
    </submittedName>
</protein>
<dbReference type="Proteomes" id="UP000198914">
    <property type="component" value="Unassembled WGS sequence"/>
</dbReference>
<dbReference type="Pfam" id="PF13403">
    <property type="entry name" value="Hint_2"/>
    <property type="match status" value="1"/>
</dbReference>
<dbReference type="GO" id="GO:0016539">
    <property type="term" value="P:intein-mediated protein splicing"/>
    <property type="evidence" value="ECO:0007669"/>
    <property type="project" value="InterPro"/>
</dbReference>
<proteinExistence type="predicted"/>
<evidence type="ECO:0000313" key="2">
    <source>
        <dbReference type="EMBL" id="SDZ01725.1"/>
    </source>
</evidence>
<reference evidence="3" key="1">
    <citation type="submission" date="2016-10" db="EMBL/GenBank/DDBJ databases">
        <authorList>
            <person name="Varghese N."/>
            <person name="Submissions S."/>
        </authorList>
    </citation>
    <scope>NUCLEOTIDE SEQUENCE [LARGE SCALE GENOMIC DNA]</scope>
    <source>
        <strain evidence="3">DSM 100420</strain>
    </source>
</reference>
<dbReference type="OrthoDB" id="6305173at2"/>
<evidence type="ECO:0000313" key="3">
    <source>
        <dbReference type="Proteomes" id="UP000198914"/>
    </source>
</evidence>
<organism evidence="2 3">
    <name type="scientific">Jannaschia faecimaris</name>
    <dbReference type="NCBI Taxonomy" id="1244108"/>
    <lineage>
        <taxon>Bacteria</taxon>
        <taxon>Pseudomonadati</taxon>
        <taxon>Pseudomonadota</taxon>
        <taxon>Alphaproteobacteria</taxon>
        <taxon>Rhodobacterales</taxon>
        <taxon>Roseobacteraceae</taxon>
        <taxon>Jannaschia</taxon>
    </lineage>
</organism>
<sequence length="349" mass="37626">MEQPCMRPVFALLADQVHGMNDDPLPLSALNRCTVYPAEALSVDTGALMGDAIGDLSEVVAGDIYMLDESTGPSELILMQNGQQTVVAQESAVGDPGQVVMPLARHQIMGERGGTVEVLVLDLAGMRLALPLGPLSSSDEYTLICSAAMEGELSNVAQVSFTRGTRITMADGLQRAVEDLRPGDRVLTRDHGPQPVRWVGSQTVRAEGSNAPVIIERDALNNADDLSLSPDHRLFIYQRHDATSAGRAELLVRARNLVNHETIWRAPPSHVDYFHLLFDAHEIIYVSGIPAESLLVTPEVLAGMGEDLADQLRVTMGGRTQVPHHGVEPTAAELNGPDAVDILRRASSR</sequence>
<feature type="domain" description="Hedgehog/Intein (Hint)" evidence="1">
    <location>
        <begin position="160"/>
        <end position="296"/>
    </location>
</feature>
<dbReference type="AlphaFoldDB" id="A0A1H3PLI6"/>
<dbReference type="InterPro" id="IPR028992">
    <property type="entry name" value="Hedgehog/Intein_dom"/>
</dbReference>
<dbReference type="EMBL" id="FNPX01000005">
    <property type="protein sequence ID" value="SDZ01725.1"/>
    <property type="molecule type" value="Genomic_DNA"/>
</dbReference>
<dbReference type="STRING" id="1244108.SAMN05444004_10551"/>
<keyword evidence="3" id="KW-1185">Reference proteome</keyword>
<accession>A0A1H3PLI6</accession>
<dbReference type="InterPro" id="IPR006141">
    <property type="entry name" value="Intein_N"/>
</dbReference>
<name>A0A1H3PLI6_9RHOB</name>